<evidence type="ECO:0000313" key="5">
    <source>
        <dbReference type="Proteomes" id="UP000553632"/>
    </source>
</evidence>
<dbReference type="InterPro" id="IPR012945">
    <property type="entry name" value="Tubulin-bd_cofactor_C_dom"/>
</dbReference>
<dbReference type="InterPro" id="IPR036223">
    <property type="entry name" value="CAP_C_sf"/>
</dbReference>
<gene>
    <name evidence="4" type="ORF">FOZ63_030189</name>
</gene>
<dbReference type="EMBL" id="JABANO010019464">
    <property type="protein sequence ID" value="KAF4730137.1"/>
    <property type="molecule type" value="Genomic_DNA"/>
</dbReference>
<protein>
    <recommendedName>
        <fullName evidence="3">C-CAP/cofactor C-like domain-containing protein</fullName>
    </recommendedName>
</protein>
<dbReference type="InterPro" id="IPR016098">
    <property type="entry name" value="CAP/MinC_C"/>
</dbReference>
<dbReference type="PANTHER" id="PTHR16052:SF0">
    <property type="entry name" value="TBCC DOMAIN-CONTAINING PROTEIN 1"/>
    <property type="match status" value="1"/>
</dbReference>
<keyword evidence="5" id="KW-1185">Reference proteome</keyword>
<comment type="similarity">
    <text evidence="1">Belongs to the TBCC family.</text>
</comment>
<feature type="region of interest" description="Disordered" evidence="2">
    <location>
        <begin position="146"/>
        <end position="167"/>
    </location>
</feature>
<accession>A0A7J6SB99</accession>
<dbReference type="Proteomes" id="UP000553632">
    <property type="component" value="Unassembled WGS sequence"/>
</dbReference>
<feature type="region of interest" description="Disordered" evidence="2">
    <location>
        <begin position="483"/>
        <end position="503"/>
    </location>
</feature>
<evidence type="ECO:0000259" key="3">
    <source>
        <dbReference type="PROSITE" id="PS51329"/>
    </source>
</evidence>
<evidence type="ECO:0000256" key="1">
    <source>
        <dbReference type="ARBA" id="ARBA00008848"/>
    </source>
</evidence>
<feature type="compositionally biased region" description="Low complexity" evidence="2">
    <location>
        <begin position="150"/>
        <end position="165"/>
    </location>
</feature>
<feature type="non-terminal residue" evidence="4">
    <location>
        <position position="666"/>
    </location>
</feature>
<organism evidence="4 5">
    <name type="scientific">Perkinsus olseni</name>
    <name type="common">Perkinsus atlanticus</name>
    <dbReference type="NCBI Taxonomy" id="32597"/>
    <lineage>
        <taxon>Eukaryota</taxon>
        <taxon>Sar</taxon>
        <taxon>Alveolata</taxon>
        <taxon>Perkinsozoa</taxon>
        <taxon>Perkinsea</taxon>
        <taxon>Perkinsida</taxon>
        <taxon>Perkinsidae</taxon>
        <taxon>Perkinsus</taxon>
    </lineage>
</organism>
<dbReference type="InterPro" id="IPR039589">
    <property type="entry name" value="TBCC1"/>
</dbReference>
<evidence type="ECO:0000256" key="2">
    <source>
        <dbReference type="SAM" id="MobiDB-lite"/>
    </source>
</evidence>
<dbReference type="Gene3D" id="2.160.20.70">
    <property type="match status" value="1"/>
</dbReference>
<dbReference type="SUPFAM" id="SSF69340">
    <property type="entry name" value="C-terminal domain of adenylylcyclase associated protein"/>
    <property type="match status" value="1"/>
</dbReference>
<dbReference type="Pfam" id="PF07986">
    <property type="entry name" value="TBCC"/>
    <property type="match status" value="1"/>
</dbReference>
<reference evidence="4 5" key="1">
    <citation type="submission" date="2020-04" db="EMBL/GenBank/DDBJ databases">
        <title>Perkinsus olseni comparative genomics.</title>
        <authorList>
            <person name="Bogema D.R."/>
        </authorList>
    </citation>
    <scope>NUCLEOTIDE SEQUENCE [LARGE SCALE GENOMIC DNA]</scope>
    <source>
        <strain evidence="4 5">ATCC PRA-207</strain>
    </source>
</reference>
<comment type="caution">
    <text evidence="4">The sequence shown here is derived from an EMBL/GenBank/DDBJ whole genome shotgun (WGS) entry which is preliminary data.</text>
</comment>
<feature type="compositionally biased region" description="Low complexity" evidence="2">
    <location>
        <begin position="484"/>
        <end position="498"/>
    </location>
</feature>
<sequence>MLWPRGEVFDHATVHTAVRWSVRDVMEFLKGLKKSIPGTAVLRTRFLDYCADPGEHTPHLTQAEALAYWTVFSNINRAVFPSSAGSSSNASVKTSASLGDANDWCDIRVLGVLLFLQILPYSRNLRQESFRRGTAAGESWVQALPDASTAAHSPRSQSQQSPRASMVMSSQISGGRIGRDNQQAIGFIRTHCASLLRIVCQCFEDPSGASSPTSSPPKKEVKVDKVSSEAMDKLGILIAGGPSFGSPCKTLHEAVFALSGASSLRSRISSSPSIAFEKLQGLIESNLVWNEVVYTPTLGTNKSGPINTESPSSCAIGYRSLTLSGLSKTTILRDVTRGSSATDLLYISNCSETVIYLTGPIRFAAVVGCVDCDIVLLCCTCQVSVANCERCNIHTITTAIRLESGVDVNLYTLTRNPPVITGDCRGIKLAPFNVLYSGSAALLETAGMLDLIGTETEPPNRYAAGIWAHPTWCPLMPDAGGDRASSASATSNRSSTGSVGSDKQATQGYYLMAPESFNTVSFPEPRSASREGGLDGGEIVPKLALPEVYYDALEERRETHAKLCGQLDEIADSARRQQVSELMEGYFREWIANTNRTRQLVDLVRISQEQREGRDRASDAAAAAELPNDNSVILLVVHHNPLPAGRWTGNRDILCEHSNSIGYRLQ</sequence>
<dbReference type="InterPro" id="IPR017901">
    <property type="entry name" value="C-CAP_CF_C-like"/>
</dbReference>
<dbReference type="PANTHER" id="PTHR16052">
    <property type="entry name" value="TBCC DOMAIN-CONTAINING PROTEIN 1"/>
    <property type="match status" value="1"/>
</dbReference>
<dbReference type="OMA" id="GYFREWI"/>
<dbReference type="AlphaFoldDB" id="A0A7J6SB99"/>
<name>A0A7J6SB99_PEROL</name>
<feature type="domain" description="C-CAP/cofactor C-like" evidence="3">
    <location>
        <begin position="305"/>
        <end position="451"/>
    </location>
</feature>
<evidence type="ECO:0000313" key="4">
    <source>
        <dbReference type="EMBL" id="KAF4730137.1"/>
    </source>
</evidence>
<proteinExistence type="inferred from homology"/>
<dbReference type="PROSITE" id="PS51329">
    <property type="entry name" value="C_CAP_COFACTOR_C"/>
    <property type="match status" value="1"/>
</dbReference>